<dbReference type="SUPFAM" id="SSF50494">
    <property type="entry name" value="Trypsin-like serine proteases"/>
    <property type="match status" value="1"/>
</dbReference>
<dbReference type="InterPro" id="IPR009003">
    <property type="entry name" value="Peptidase_S1_PA"/>
</dbReference>
<evidence type="ECO:0000313" key="11">
    <source>
        <dbReference type="Proteomes" id="UP000078540"/>
    </source>
</evidence>
<dbReference type="InterPro" id="IPR018114">
    <property type="entry name" value="TRYPSIN_HIS"/>
</dbReference>
<reference evidence="10 11" key="1">
    <citation type="submission" date="2015-09" db="EMBL/GenBank/DDBJ databases">
        <title>Atta colombica WGS genome.</title>
        <authorList>
            <person name="Nygaard S."/>
            <person name="Hu H."/>
            <person name="Boomsma J."/>
            <person name="Zhang G."/>
        </authorList>
    </citation>
    <scope>NUCLEOTIDE SEQUENCE [LARGE SCALE GENOMIC DNA]</scope>
    <source>
        <strain evidence="10">Treedump-2</strain>
        <tissue evidence="10">Whole body</tissue>
    </source>
</reference>
<evidence type="ECO:0000256" key="5">
    <source>
        <dbReference type="ARBA" id="ARBA00022825"/>
    </source>
</evidence>
<dbReference type="CDD" id="cd00190">
    <property type="entry name" value="Tryp_SPc"/>
    <property type="match status" value="1"/>
</dbReference>
<dbReference type="InterPro" id="IPR050127">
    <property type="entry name" value="Serine_Proteases_S1"/>
</dbReference>
<dbReference type="PROSITE" id="PS00135">
    <property type="entry name" value="TRYPSIN_SER"/>
    <property type="match status" value="1"/>
</dbReference>
<dbReference type="InterPro" id="IPR001314">
    <property type="entry name" value="Peptidase_S1A"/>
</dbReference>
<dbReference type="InterPro" id="IPR001254">
    <property type="entry name" value="Trypsin_dom"/>
</dbReference>
<evidence type="ECO:0000256" key="2">
    <source>
        <dbReference type="ARBA" id="ARBA00022525"/>
    </source>
</evidence>
<dbReference type="GO" id="GO:0004252">
    <property type="term" value="F:serine-type endopeptidase activity"/>
    <property type="evidence" value="ECO:0007669"/>
    <property type="project" value="InterPro"/>
</dbReference>
<dbReference type="Proteomes" id="UP000078540">
    <property type="component" value="Unassembled WGS sequence"/>
</dbReference>
<dbReference type="PROSITE" id="PS00134">
    <property type="entry name" value="TRYPSIN_HIS"/>
    <property type="match status" value="1"/>
</dbReference>
<feature type="active site" description="Charge relay system" evidence="7">
    <location>
        <position position="228"/>
    </location>
</feature>
<dbReference type="InterPro" id="IPR043504">
    <property type="entry name" value="Peptidase_S1_PA_chymotrypsin"/>
</dbReference>
<sequence>MRVCACTHKHDSLWRNRPSTTTNVQCQPGPPPLTATLHFRDPLRLDQCQFRQRMNVNATAPHGRSDSLSRYDNYDDSLQSNLTIRVEEQNSNSTSGVDNDKGFWEWLFGSVTPYPPTNTELQEKCLKCTCGLTNKHNRIVGGVETLVNQYPWMVLLLYRGQFYCGGTIINSRHVLTAAHCVDRFDMKKLIARILEHDWNSTDESKTQDFQIEKIIKHPSYSTINYDNDIALLKLKDTIKFQGSMRPACLPEKVKTFAGKKGIATGWGAIEEGGQVSYTLQEVFVPILSNAECRATKYPARKITDNMMCAGFKEGGKDSCQGDSGGPLHIEENGVHQIVGIVSWGEGCAQSGYPGVYTRANRYLTWIGHNTNDGCYC</sequence>
<dbReference type="Gene3D" id="2.40.10.10">
    <property type="entry name" value="Trypsin-like serine proteases"/>
    <property type="match status" value="1"/>
</dbReference>
<dbReference type="PROSITE" id="PS50240">
    <property type="entry name" value="TRYPSIN_DOM"/>
    <property type="match status" value="1"/>
</dbReference>
<comment type="subcellular location">
    <subcellularLocation>
        <location evidence="1">Secreted</location>
    </subcellularLocation>
</comment>
<feature type="active site" description="Charge relay system" evidence="7">
    <location>
        <position position="323"/>
    </location>
</feature>
<keyword evidence="3 8" id="KW-0645">Protease</keyword>
<evidence type="ECO:0000259" key="9">
    <source>
        <dbReference type="PROSITE" id="PS50240"/>
    </source>
</evidence>
<keyword evidence="11" id="KW-1185">Reference proteome</keyword>
<protein>
    <submittedName>
        <fullName evidence="10">Coagulation factor XI</fullName>
    </submittedName>
</protein>
<dbReference type="FunFam" id="2.40.10.10:FF:000006">
    <property type="entry name" value="Serine proteinase stubble"/>
    <property type="match status" value="1"/>
</dbReference>
<dbReference type="STRING" id="520822.A0A195BVD2"/>
<dbReference type="GO" id="GO:0005615">
    <property type="term" value="C:extracellular space"/>
    <property type="evidence" value="ECO:0007669"/>
    <property type="project" value="TreeGrafter"/>
</dbReference>
<keyword evidence="4 8" id="KW-0378">Hydrolase</keyword>
<evidence type="ECO:0000256" key="3">
    <source>
        <dbReference type="ARBA" id="ARBA00022670"/>
    </source>
</evidence>
<evidence type="ECO:0000256" key="4">
    <source>
        <dbReference type="ARBA" id="ARBA00022801"/>
    </source>
</evidence>
<dbReference type="PANTHER" id="PTHR24264">
    <property type="entry name" value="TRYPSIN-RELATED"/>
    <property type="match status" value="1"/>
</dbReference>
<dbReference type="PRINTS" id="PR00722">
    <property type="entry name" value="CHYMOTRYPSIN"/>
</dbReference>
<name>A0A195BVD2_9HYME</name>
<dbReference type="InterPro" id="IPR012224">
    <property type="entry name" value="Pept_S1A_FX"/>
</dbReference>
<accession>A0A195BVD2</accession>
<dbReference type="GO" id="GO:0006508">
    <property type="term" value="P:proteolysis"/>
    <property type="evidence" value="ECO:0007669"/>
    <property type="project" value="UniProtKB-KW"/>
</dbReference>
<evidence type="ECO:0000256" key="1">
    <source>
        <dbReference type="ARBA" id="ARBA00004613"/>
    </source>
</evidence>
<evidence type="ECO:0000313" key="10">
    <source>
        <dbReference type="EMBL" id="KYM92220.1"/>
    </source>
</evidence>
<keyword evidence="2" id="KW-0964">Secreted</keyword>
<dbReference type="InterPro" id="IPR033116">
    <property type="entry name" value="TRYPSIN_SER"/>
</dbReference>
<feature type="domain" description="Peptidase S1" evidence="9">
    <location>
        <begin position="139"/>
        <end position="371"/>
    </location>
</feature>
<dbReference type="SMART" id="SM00020">
    <property type="entry name" value="Tryp_SPc"/>
    <property type="match status" value="1"/>
</dbReference>
<dbReference type="EMBL" id="KQ976403">
    <property type="protein sequence ID" value="KYM92220.1"/>
    <property type="molecule type" value="Genomic_DNA"/>
</dbReference>
<keyword evidence="5 8" id="KW-0720">Serine protease</keyword>
<evidence type="ECO:0000256" key="7">
    <source>
        <dbReference type="PIRSR" id="PIRSR001143-1"/>
    </source>
</evidence>
<dbReference type="PIRSF" id="PIRSF001143">
    <property type="entry name" value="Factor_X"/>
    <property type="match status" value="1"/>
</dbReference>
<dbReference type="Pfam" id="PF00089">
    <property type="entry name" value="Trypsin"/>
    <property type="match status" value="1"/>
</dbReference>
<evidence type="ECO:0000256" key="8">
    <source>
        <dbReference type="RuleBase" id="RU363034"/>
    </source>
</evidence>
<keyword evidence="6" id="KW-1015">Disulfide bond</keyword>
<evidence type="ECO:0000256" key="6">
    <source>
        <dbReference type="ARBA" id="ARBA00023157"/>
    </source>
</evidence>
<proteinExistence type="predicted"/>
<dbReference type="GO" id="GO:0005509">
    <property type="term" value="F:calcium ion binding"/>
    <property type="evidence" value="ECO:0007669"/>
    <property type="project" value="InterPro"/>
</dbReference>
<organism evidence="10 11">
    <name type="scientific">Atta colombica</name>
    <dbReference type="NCBI Taxonomy" id="520822"/>
    <lineage>
        <taxon>Eukaryota</taxon>
        <taxon>Metazoa</taxon>
        <taxon>Ecdysozoa</taxon>
        <taxon>Arthropoda</taxon>
        <taxon>Hexapoda</taxon>
        <taxon>Insecta</taxon>
        <taxon>Pterygota</taxon>
        <taxon>Neoptera</taxon>
        <taxon>Endopterygota</taxon>
        <taxon>Hymenoptera</taxon>
        <taxon>Apocrita</taxon>
        <taxon>Aculeata</taxon>
        <taxon>Formicoidea</taxon>
        <taxon>Formicidae</taxon>
        <taxon>Myrmicinae</taxon>
        <taxon>Atta</taxon>
    </lineage>
</organism>
<feature type="active site" description="Charge relay system" evidence="7">
    <location>
        <position position="179"/>
    </location>
</feature>
<dbReference type="AlphaFoldDB" id="A0A195BVD2"/>
<gene>
    <name evidence="10" type="ORF">ALC53_01283</name>
</gene>
<dbReference type="PANTHER" id="PTHR24264:SF65">
    <property type="entry name" value="SRCR DOMAIN-CONTAINING PROTEIN"/>
    <property type="match status" value="1"/>
</dbReference>